<gene>
    <name evidence="1" type="ORF">V2W30_00840</name>
</gene>
<name>A0ACD5ANH1_9ACTN</name>
<reference evidence="1" key="1">
    <citation type="journal article" date="2025" name="Int. J. Syst. Evol. Microbiol.">
        <title>Streptomyces citrinus sp. nov., with yellow diffusible pigment.</title>
        <authorList>
            <person name="He Y."/>
            <person name="Yang E."/>
            <person name="Xu J."/>
            <person name="Sun Y."/>
            <person name="Sun L."/>
        </authorList>
    </citation>
    <scope>NUCLEOTIDE SEQUENCE</scope>
    <source>
        <strain evidence="1">Q6</strain>
    </source>
</reference>
<dbReference type="Proteomes" id="UP001432251">
    <property type="component" value="Chromosome"/>
</dbReference>
<accession>A0ACD5ANH1</accession>
<proteinExistence type="predicted"/>
<protein>
    <submittedName>
        <fullName evidence="1">MgtC/SapB family protein</fullName>
    </submittedName>
</protein>
<evidence type="ECO:0000313" key="2">
    <source>
        <dbReference type="Proteomes" id="UP001432251"/>
    </source>
</evidence>
<keyword evidence="2" id="KW-1185">Reference proteome</keyword>
<organism evidence="1 2">
    <name type="scientific">Streptomyces citrinus</name>
    <dbReference type="NCBI Taxonomy" id="3118173"/>
    <lineage>
        <taxon>Bacteria</taxon>
        <taxon>Bacillati</taxon>
        <taxon>Actinomycetota</taxon>
        <taxon>Actinomycetes</taxon>
        <taxon>Kitasatosporales</taxon>
        <taxon>Streptomycetaceae</taxon>
        <taxon>Streptomyces</taxon>
    </lineage>
</organism>
<evidence type="ECO:0000313" key="1">
    <source>
        <dbReference type="EMBL" id="WWQ68826.1"/>
    </source>
</evidence>
<dbReference type="EMBL" id="CP146022">
    <property type="protein sequence ID" value="WWQ68826.1"/>
    <property type="molecule type" value="Genomic_DNA"/>
</dbReference>
<sequence length="138" mass="14416">MRGLTTAASVWLAASIGAAAGAGLLVLAGAATAAYLVVAFLFPVLARRLPRSPTDSLLLRVSYRDGRGLLREIVQECTGAGFHVSGLRSAETLPEGASTPQVGVMLVLSGKGVQDELVPRLSDRDGITEVTLLEDERD</sequence>